<evidence type="ECO:0000256" key="4">
    <source>
        <dbReference type="ARBA" id="ARBA00023163"/>
    </source>
</evidence>
<feature type="DNA-binding region" description="H-T-H motif" evidence="5">
    <location>
        <begin position="38"/>
        <end position="57"/>
    </location>
</feature>
<accession>A0A916WKP5</accession>
<dbReference type="Pfam" id="PF00440">
    <property type="entry name" value="TetR_N"/>
    <property type="match status" value="1"/>
</dbReference>
<evidence type="ECO:0000313" key="8">
    <source>
        <dbReference type="Proteomes" id="UP000606922"/>
    </source>
</evidence>
<dbReference type="GO" id="GO:0000976">
    <property type="term" value="F:transcription cis-regulatory region binding"/>
    <property type="evidence" value="ECO:0007669"/>
    <property type="project" value="TreeGrafter"/>
</dbReference>
<keyword evidence="4" id="KW-0804">Transcription</keyword>
<evidence type="ECO:0000256" key="2">
    <source>
        <dbReference type="ARBA" id="ARBA00023015"/>
    </source>
</evidence>
<dbReference type="EMBL" id="BMGB01000001">
    <property type="protein sequence ID" value="GGB06844.1"/>
    <property type="molecule type" value="Genomic_DNA"/>
</dbReference>
<gene>
    <name evidence="7" type="primary">pksA</name>
    <name evidence="7" type="ORF">GCM10010979_21730</name>
</gene>
<dbReference type="Pfam" id="PF13977">
    <property type="entry name" value="TetR_C_6"/>
    <property type="match status" value="1"/>
</dbReference>
<dbReference type="SUPFAM" id="SSF46689">
    <property type="entry name" value="Homeodomain-like"/>
    <property type="match status" value="1"/>
</dbReference>
<proteinExistence type="predicted"/>
<dbReference type="PANTHER" id="PTHR30055:SF234">
    <property type="entry name" value="HTH-TYPE TRANSCRIPTIONAL REGULATOR BETI"/>
    <property type="match status" value="1"/>
</dbReference>
<dbReference type="AlphaFoldDB" id="A0A916WKP5"/>
<dbReference type="InterPro" id="IPR009057">
    <property type="entry name" value="Homeodomain-like_sf"/>
</dbReference>
<protein>
    <submittedName>
        <fullName evidence="7">HTH-type transcriptional regulator PksA</fullName>
    </submittedName>
</protein>
<dbReference type="InterPro" id="IPR039538">
    <property type="entry name" value="BetI_C"/>
</dbReference>
<dbReference type="PROSITE" id="PS50977">
    <property type="entry name" value="HTH_TETR_2"/>
    <property type="match status" value="1"/>
</dbReference>
<dbReference type="InterPro" id="IPR001647">
    <property type="entry name" value="HTH_TetR"/>
</dbReference>
<dbReference type="RefSeq" id="WP_229733250.1">
    <property type="nucleotide sequence ID" value="NZ_BMGB01000001.1"/>
</dbReference>
<evidence type="ECO:0000256" key="1">
    <source>
        <dbReference type="ARBA" id="ARBA00022491"/>
    </source>
</evidence>
<name>A0A916WKP5_9MICO</name>
<organism evidence="7 8">
    <name type="scientific">Conyzicola nivalis</name>
    <dbReference type="NCBI Taxonomy" id="1477021"/>
    <lineage>
        <taxon>Bacteria</taxon>
        <taxon>Bacillati</taxon>
        <taxon>Actinomycetota</taxon>
        <taxon>Actinomycetes</taxon>
        <taxon>Micrococcales</taxon>
        <taxon>Microbacteriaceae</taxon>
        <taxon>Conyzicola</taxon>
    </lineage>
</organism>
<reference evidence="7" key="1">
    <citation type="journal article" date="2014" name="Int. J. Syst. Evol. Microbiol.">
        <title>Complete genome sequence of Corynebacterium casei LMG S-19264T (=DSM 44701T), isolated from a smear-ripened cheese.</title>
        <authorList>
            <consortium name="US DOE Joint Genome Institute (JGI-PGF)"/>
            <person name="Walter F."/>
            <person name="Albersmeier A."/>
            <person name="Kalinowski J."/>
            <person name="Ruckert C."/>
        </authorList>
    </citation>
    <scope>NUCLEOTIDE SEQUENCE</scope>
    <source>
        <strain evidence="7">CGMCC 1.12813</strain>
    </source>
</reference>
<keyword evidence="8" id="KW-1185">Reference proteome</keyword>
<dbReference type="SUPFAM" id="SSF48498">
    <property type="entry name" value="Tetracyclin repressor-like, C-terminal domain"/>
    <property type="match status" value="1"/>
</dbReference>
<keyword evidence="2" id="KW-0805">Transcription regulation</keyword>
<dbReference type="InterPro" id="IPR036271">
    <property type="entry name" value="Tet_transcr_reg_TetR-rel_C_sf"/>
</dbReference>
<evidence type="ECO:0000313" key="7">
    <source>
        <dbReference type="EMBL" id="GGB06844.1"/>
    </source>
</evidence>
<comment type="caution">
    <text evidence="7">The sequence shown here is derived from an EMBL/GenBank/DDBJ whole genome shotgun (WGS) entry which is preliminary data.</text>
</comment>
<evidence type="ECO:0000256" key="5">
    <source>
        <dbReference type="PROSITE-ProRule" id="PRU00335"/>
    </source>
</evidence>
<keyword evidence="3 5" id="KW-0238">DNA-binding</keyword>
<dbReference type="Gene3D" id="1.10.357.10">
    <property type="entry name" value="Tetracycline Repressor, domain 2"/>
    <property type="match status" value="1"/>
</dbReference>
<dbReference type="InterPro" id="IPR050109">
    <property type="entry name" value="HTH-type_TetR-like_transc_reg"/>
</dbReference>
<sequence>MANEEARLPREVTHRQRRRQIAEAVWRLAARGGLEDVTLRQVAQEAGVSARLLQHYFGTRHGLLLGSLQLLNEDAQLRARERVEALGSDLSLRETVRAVLLELLPLDDERRALHLMYAVYFVRFLTDAEMRELASGGGDGVKDLVEQLLVGAHAAGEISDLPRPDLDAAVLVASAEGLQGQMLLGQITAEAAIALIDHQLDGLFAVG</sequence>
<evidence type="ECO:0000256" key="3">
    <source>
        <dbReference type="ARBA" id="ARBA00023125"/>
    </source>
</evidence>
<dbReference type="PANTHER" id="PTHR30055">
    <property type="entry name" value="HTH-TYPE TRANSCRIPTIONAL REGULATOR RUTR"/>
    <property type="match status" value="1"/>
</dbReference>
<dbReference type="Proteomes" id="UP000606922">
    <property type="component" value="Unassembled WGS sequence"/>
</dbReference>
<feature type="domain" description="HTH tetR-type" evidence="6">
    <location>
        <begin position="15"/>
        <end position="75"/>
    </location>
</feature>
<evidence type="ECO:0000259" key="6">
    <source>
        <dbReference type="PROSITE" id="PS50977"/>
    </source>
</evidence>
<reference evidence="7" key="2">
    <citation type="submission" date="2020-09" db="EMBL/GenBank/DDBJ databases">
        <authorList>
            <person name="Sun Q."/>
            <person name="Zhou Y."/>
        </authorList>
    </citation>
    <scope>NUCLEOTIDE SEQUENCE</scope>
    <source>
        <strain evidence="7">CGMCC 1.12813</strain>
    </source>
</reference>
<dbReference type="GO" id="GO:0003700">
    <property type="term" value="F:DNA-binding transcription factor activity"/>
    <property type="evidence" value="ECO:0007669"/>
    <property type="project" value="TreeGrafter"/>
</dbReference>
<keyword evidence="1" id="KW-0678">Repressor</keyword>